<dbReference type="InterPro" id="IPR029058">
    <property type="entry name" value="AB_hydrolase_fold"/>
</dbReference>
<dbReference type="Pfam" id="PF12697">
    <property type="entry name" value="Abhydrolase_6"/>
    <property type="match status" value="1"/>
</dbReference>
<dbReference type="PANTHER" id="PTHR43037">
    <property type="entry name" value="UNNAMED PRODUCT-RELATED"/>
    <property type="match status" value="1"/>
</dbReference>
<dbReference type="RefSeq" id="WP_054727429.1">
    <property type="nucleotide sequence ID" value="NZ_CP012898.1"/>
</dbReference>
<dbReference type="Gene3D" id="3.40.50.1820">
    <property type="entry name" value="alpha/beta hydrolase"/>
    <property type="match status" value="1"/>
</dbReference>
<dbReference type="InterPro" id="IPR000073">
    <property type="entry name" value="AB_hydrolase_1"/>
</dbReference>
<proteinExistence type="predicted"/>
<dbReference type="Proteomes" id="UP000057981">
    <property type="component" value="Chromosome"/>
</dbReference>
<dbReference type="STRING" id="1736674.APS56_09235"/>
<dbReference type="PATRIC" id="fig|1736674.3.peg.1887"/>
<dbReference type="AlphaFoldDB" id="A0A0P0DB42"/>
<dbReference type="EMBL" id="CP012898">
    <property type="protein sequence ID" value="ALJ05295.1"/>
    <property type="molecule type" value="Genomic_DNA"/>
</dbReference>
<dbReference type="SUPFAM" id="SSF53474">
    <property type="entry name" value="alpha/beta-Hydrolases"/>
    <property type="match status" value="1"/>
</dbReference>
<dbReference type="GO" id="GO:0016787">
    <property type="term" value="F:hydrolase activity"/>
    <property type="evidence" value="ECO:0007669"/>
    <property type="project" value="UniProtKB-KW"/>
</dbReference>
<accession>A0A0P0DB42</accession>
<name>A0A0P0DB42_9FLAO</name>
<keyword evidence="3" id="KW-0378">Hydrolase</keyword>
<protein>
    <submittedName>
        <fullName evidence="3">Alpha/beta hydrolase</fullName>
    </submittedName>
</protein>
<evidence type="ECO:0000313" key="3">
    <source>
        <dbReference type="EMBL" id="ALJ05295.1"/>
    </source>
</evidence>
<feature type="domain" description="AB hydrolase-1" evidence="2">
    <location>
        <begin position="373"/>
        <end position="543"/>
    </location>
</feature>
<evidence type="ECO:0000313" key="4">
    <source>
        <dbReference type="Proteomes" id="UP000057981"/>
    </source>
</evidence>
<keyword evidence="4" id="KW-1185">Reference proteome</keyword>
<evidence type="ECO:0000256" key="1">
    <source>
        <dbReference type="ARBA" id="ARBA00022729"/>
    </source>
</evidence>
<dbReference type="PANTHER" id="PTHR43037:SF4">
    <property type="entry name" value="PEPTIDASE S9 PROLYL OLIGOPEPTIDASE CATALYTIC DOMAIN-CONTAINING PROTEIN"/>
    <property type="match status" value="1"/>
</dbReference>
<sequence length="859" mass="98028">MKIMTTIKTVFLFCLFMPFILIAQNKTGNIVEYFGKEKVDDINEGKLLHVFTSGLALKIQNFHFESSSFPEDKVFRKFLMESDYLPSNNQVFDIDFQGNEQKWKAITTDSTNSFNDRSLRSSYVFLSYKSPIEQTVLFEASGHSLALINGLPHEGDHYDFGWNLIPLKLKKGMNTFVLKVGRFPRIRARLIEPQKKVQITTRDLTIPDILVEEQKNYIAAVRVINTTENWIKNYQLISEINGQVTKSKIQDIAPLSVQKVAYKIASVTDTTKLGKIEMTLNLSDGNQVVDTKTTTNIRINSKYKKHKRTFISDIDGSVQYFSVAPATNKQQDSLALFLSVHGASVKAENQANAYKQKDWGNVIAPTNRRPFGFAWEDWGRLDALEVLNEAKRIYEPDPKRIYLTGHSMGGHGTWYLGATYPDHFAAIAPCAGYPDLLLYRDASLTRRLQMSQEQLSRFGLTPKVVARLKAKPLPTAVESLIYRAGTPSRTLKLIRNYLHFGVYVLHGEEDSVVPTYIARDMRERLGKFHSDFTYYEYPGGTHWYGNHSIDWEPIFDFFKDRTIKDVNEIKTFEFFTGSPGVSATSHFITIHQQIVPFETSSFDFSKEENKYILKTENTALIEVDLSVLKDIKNTIEVDEEVFEIKSNKTIFLKKTESKWQLTTTPSLKEKGPHRNGGFKDAFNNDVVFVYATKGLPSENEWYYNRARFDAETFWYRANGSIEIVKDVDFSLNKYKDRNVVVYGNKDNNSAWKMLLKDSPIQVQDNKVDFNGKVLAGTEWGMYFIVPRSDSNKASVGVVTATGQTGFKAAYMNHYLVNGTTFPDVLLFNDTVLENGIPAVKCAGFFGNDWSIETGDFEWN</sequence>
<keyword evidence="1" id="KW-0732">Signal</keyword>
<gene>
    <name evidence="3" type="ORF">APS56_09235</name>
</gene>
<evidence type="ECO:0000259" key="2">
    <source>
        <dbReference type="Pfam" id="PF12697"/>
    </source>
</evidence>
<dbReference type="KEGG" id="ahz:APS56_09235"/>
<reference evidence="3 4" key="1">
    <citation type="submission" date="2015-10" db="EMBL/GenBank/DDBJ databases">
        <authorList>
            <person name="Gilbert D.G."/>
        </authorList>
    </citation>
    <scope>NUCLEOTIDE SEQUENCE [LARGE SCALE GENOMIC DNA]</scope>
    <source>
        <strain evidence="4">HZ-22</strain>
    </source>
</reference>
<dbReference type="InterPro" id="IPR050955">
    <property type="entry name" value="Plant_Biomass_Hydrol_Est"/>
</dbReference>
<organism evidence="3 4">
    <name type="scientific">Pseudalgibacter alginicilyticus</name>
    <dbReference type="NCBI Taxonomy" id="1736674"/>
    <lineage>
        <taxon>Bacteria</taxon>
        <taxon>Pseudomonadati</taxon>
        <taxon>Bacteroidota</taxon>
        <taxon>Flavobacteriia</taxon>
        <taxon>Flavobacteriales</taxon>
        <taxon>Flavobacteriaceae</taxon>
        <taxon>Pseudalgibacter</taxon>
    </lineage>
</organism>